<dbReference type="AlphaFoldDB" id="A0A1T5CWF4"/>
<organism evidence="3 4">
    <name type="scientific">Daejeonella lutea</name>
    <dbReference type="NCBI Taxonomy" id="572036"/>
    <lineage>
        <taxon>Bacteria</taxon>
        <taxon>Pseudomonadati</taxon>
        <taxon>Bacteroidota</taxon>
        <taxon>Sphingobacteriia</taxon>
        <taxon>Sphingobacteriales</taxon>
        <taxon>Sphingobacteriaceae</taxon>
        <taxon>Daejeonella</taxon>
    </lineage>
</organism>
<accession>A0A1T5CWF4</accession>
<dbReference type="OrthoDB" id="883203at2"/>
<feature type="domain" description="DUF4142" evidence="2">
    <location>
        <begin position="48"/>
        <end position="183"/>
    </location>
</feature>
<dbReference type="Gene3D" id="1.20.1260.10">
    <property type="match status" value="1"/>
</dbReference>
<keyword evidence="4" id="KW-1185">Reference proteome</keyword>
<dbReference type="PANTHER" id="PTHR38593:SF1">
    <property type="entry name" value="BLR2558 PROTEIN"/>
    <property type="match status" value="1"/>
</dbReference>
<dbReference type="STRING" id="572036.SAMN05661099_1948"/>
<evidence type="ECO:0000256" key="1">
    <source>
        <dbReference type="SAM" id="SignalP"/>
    </source>
</evidence>
<evidence type="ECO:0000259" key="2">
    <source>
        <dbReference type="Pfam" id="PF13628"/>
    </source>
</evidence>
<dbReference type="RefSeq" id="WP_079702495.1">
    <property type="nucleotide sequence ID" value="NZ_FUYR01000002.1"/>
</dbReference>
<evidence type="ECO:0000313" key="3">
    <source>
        <dbReference type="EMBL" id="SKB63666.1"/>
    </source>
</evidence>
<feature type="signal peptide" evidence="1">
    <location>
        <begin position="1"/>
        <end position="19"/>
    </location>
</feature>
<proteinExistence type="predicted"/>
<evidence type="ECO:0000313" key="4">
    <source>
        <dbReference type="Proteomes" id="UP000189981"/>
    </source>
</evidence>
<dbReference type="Pfam" id="PF13628">
    <property type="entry name" value="DUF4142"/>
    <property type="match status" value="1"/>
</dbReference>
<protein>
    <submittedName>
        <fullName evidence="3">Putative membrane protein</fullName>
    </submittedName>
</protein>
<dbReference type="InterPro" id="IPR012347">
    <property type="entry name" value="Ferritin-like"/>
</dbReference>
<dbReference type="PROSITE" id="PS51257">
    <property type="entry name" value="PROKAR_LIPOPROTEIN"/>
    <property type="match status" value="1"/>
</dbReference>
<feature type="chain" id="PRO_5013227878" evidence="1">
    <location>
        <begin position="20"/>
        <end position="187"/>
    </location>
</feature>
<reference evidence="4" key="1">
    <citation type="submission" date="2017-02" db="EMBL/GenBank/DDBJ databases">
        <authorList>
            <person name="Varghese N."/>
            <person name="Submissions S."/>
        </authorList>
    </citation>
    <scope>NUCLEOTIDE SEQUENCE [LARGE SCALE GENOMIC DNA]</scope>
    <source>
        <strain evidence="4">DSM 22385</strain>
    </source>
</reference>
<keyword evidence="1" id="KW-0732">Signal</keyword>
<dbReference type="Proteomes" id="UP000189981">
    <property type="component" value="Unassembled WGS sequence"/>
</dbReference>
<name>A0A1T5CWF4_9SPHI</name>
<dbReference type="PANTHER" id="PTHR38593">
    <property type="entry name" value="BLR2558 PROTEIN"/>
    <property type="match status" value="1"/>
</dbReference>
<gene>
    <name evidence="3" type="ORF">SAMN05661099_1948</name>
</gene>
<dbReference type="EMBL" id="FUYR01000002">
    <property type="protein sequence ID" value="SKB63666.1"/>
    <property type="molecule type" value="Genomic_DNA"/>
</dbReference>
<dbReference type="InterPro" id="IPR025419">
    <property type="entry name" value="DUF4142"/>
</dbReference>
<sequence length="187" mass="20077">MKKNILITLMIAGSLSIFACNNAAKTETDSVEAAEDSNENVNNDVKEDDSDFMIAAANGGMMEVEAGKIAQSNAAASNVKTFGSQMIADHNKAGEELKALAASKNVVLPETPGEDVQGHLNEMKGLKGIEFDKHYVDMMVSDHDKTVSMFEEAAKDAKDADVRTWAAKTLPTLKGHQAAAKAMKERM</sequence>